<feature type="domain" description="Protein kinase" evidence="3">
    <location>
        <begin position="1015"/>
        <end position="1314"/>
    </location>
</feature>
<sequence>MQDAHRSSEEMGVEMQLNNCGAPPRAPPIAKRPGGHRSTRPSAVDFVCRIDVCWTFFFFVFLVCVAATTTAITETTILKSLLTDLHNVHSVRITTVKKEMDLLTDRPFSMAAGFLSLHSQKAFELRSEKTLAKLCSILAAFDRNTDFRSLAVTSLALKEAISCMHGDEKLSSKYQLYGWVTNNSVIPGVYLINRSTYEFYRPLQAVYGGWPTSVYNLSETFDTLLADNPAFTEAAAYFNGSIEYVDYRTFWRSFDTIPHIIYCNIPVSFLFRGLHLPFKINVTDYVDVRVDGSTLLATSNTTSTTQVTAAIFINATLTDDDPQVMSDTWGQASVNDTEMLTTYEENQMSYLKVSNISDPLMRAALTHVNLAALQQEGHSQTKDFQYRGAPAVITATAYTTKRGLVLPMVLVSSHAAIALPYHRIMNICNSVTAAVILIITGLFFVFINRHLRDPLQRISNLLLLSVERGSRALFQSHHHGCVTLSEVQQLGAAHNGAMRQLREIDAFIPVAARQEVMLGRSRGVSLSTLSSSNSQGSHPLRTSGRTHAELLLTHLSTVVYISIRPLPVPRGLSSGATLQGDADVPPKQQRLAAVVTRVAHTVKRTNAGPFPTPASLGVFAEKVYELCELHHGTVHRLCPDGCIIHFNKAVRRHLAVAFDAPRKSASTSTPELPAVSPRRGRALERDESLLPKTDAQDAMAFALALQAWVDASAACSVLDVRFLADTSIFTCGHYRAHDCDTTLSVALGRDVQREVGHVPASIGVRIAMTEETASRVRAKAKNDTVGETEPSVRQLPVEALRIGRVGQDEDVVVLYEALPGPALDDEAWRLYQRHCFDGFSHMVHGDYAAALQAYKRVADISDLEPGLMPASLRREAARSDVTGGAVSVQAERLIGECERRLRAGLTEGFHRERHVPLGIDSVLKGIERRSSSSPSHDTAVRRVCPGERESAVAKREGRYGVEEHNATFTRAELRYVAVLPGTETRTSYTRWPATITDNWGTKWTVARKHAVGPGRAMHSILGSGLSATGDLCALVFRLHRDVPPLVSTALRGAPAGVMTDAMRSAVPVWQPSAAQRAAVRALFDARLRLRHPHIVTCLGYSMELEGGVTISMEYCKGGNLREVMVRYDRMRPPTMIRAALSMLLGLRYLHANGIVHGELRPECVLVCSDGVCRLKGFYTDYELAHRALGLRRTCYVCPEMAAGQSPTPASDVFGFGLVMLELVIRKLPWTWATVTGDGPQRSEEELAALAAADVQAFSDAVAQGKVIPALEMLATPEIVVGYHADGLDTIRACLRIDPLRRISLEDLIRALEKIAVANGVIAMPLHNHTSSNDSS</sequence>
<evidence type="ECO:0000256" key="1">
    <source>
        <dbReference type="SAM" id="MobiDB-lite"/>
    </source>
</evidence>
<dbReference type="VEuPathDB" id="TriTrypDB:LpyrH10_12_0840"/>
<feature type="transmembrane region" description="Helical" evidence="2">
    <location>
        <begin position="404"/>
        <end position="421"/>
    </location>
</feature>
<dbReference type="PANTHER" id="PTHR24361">
    <property type="entry name" value="MITOGEN-ACTIVATED KINASE KINASE KINASE"/>
    <property type="match status" value="1"/>
</dbReference>
<accession>A0A0N0DUE8</accession>
<protein>
    <recommendedName>
        <fullName evidence="3">Protein kinase domain-containing protein</fullName>
    </recommendedName>
</protein>
<dbReference type="InterPro" id="IPR053235">
    <property type="entry name" value="Ser_Thr_kinase"/>
</dbReference>
<keyword evidence="2" id="KW-1133">Transmembrane helix</keyword>
<feature type="transmembrane region" description="Helical" evidence="2">
    <location>
        <begin position="46"/>
        <end position="72"/>
    </location>
</feature>
<comment type="caution">
    <text evidence="4">The sequence shown here is derived from an EMBL/GenBank/DDBJ whole genome shotgun (WGS) entry which is preliminary data.</text>
</comment>
<dbReference type="GeneID" id="26906196"/>
<dbReference type="InterPro" id="IPR000719">
    <property type="entry name" value="Prot_kinase_dom"/>
</dbReference>
<feature type="region of interest" description="Disordered" evidence="1">
    <location>
        <begin position="1"/>
        <end position="39"/>
    </location>
</feature>
<dbReference type="OMA" id="QTHYISP"/>
<dbReference type="PANTHER" id="PTHR24361:SF613">
    <property type="entry name" value="NUCLEAR RECEPTOR-BINDING PROTEIN-RELATED"/>
    <property type="match status" value="1"/>
</dbReference>
<dbReference type="Gene3D" id="1.10.510.10">
    <property type="entry name" value="Transferase(Phosphotransferase) domain 1"/>
    <property type="match status" value="1"/>
</dbReference>
<dbReference type="Pfam" id="PF00069">
    <property type="entry name" value="Pkinase"/>
    <property type="match status" value="1"/>
</dbReference>
<evidence type="ECO:0000313" key="5">
    <source>
        <dbReference type="Proteomes" id="UP000037923"/>
    </source>
</evidence>
<name>A0A0N0DUE8_LEPPY</name>
<dbReference type="PROSITE" id="PS50011">
    <property type="entry name" value="PROTEIN_KINASE_DOM"/>
    <property type="match status" value="1"/>
</dbReference>
<dbReference type="InterPro" id="IPR011009">
    <property type="entry name" value="Kinase-like_dom_sf"/>
</dbReference>
<evidence type="ECO:0000313" key="4">
    <source>
        <dbReference type="EMBL" id="KPA78814.1"/>
    </source>
</evidence>
<proteinExistence type="predicted"/>
<feature type="transmembrane region" description="Helical" evidence="2">
    <location>
        <begin position="428"/>
        <end position="447"/>
    </location>
</feature>
<keyword evidence="5" id="KW-1185">Reference proteome</keyword>
<dbReference type="GO" id="GO:0004674">
    <property type="term" value="F:protein serine/threonine kinase activity"/>
    <property type="evidence" value="ECO:0007669"/>
    <property type="project" value="TreeGrafter"/>
</dbReference>
<keyword evidence="2" id="KW-0812">Transmembrane</keyword>
<keyword evidence="2" id="KW-0472">Membrane</keyword>
<evidence type="ECO:0000256" key="2">
    <source>
        <dbReference type="SAM" id="Phobius"/>
    </source>
</evidence>
<dbReference type="Proteomes" id="UP000037923">
    <property type="component" value="Unassembled WGS sequence"/>
</dbReference>
<reference evidence="4 5" key="1">
    <citation type="submission" date="2015-07" db="EMBL/GenBank/DDBJ databases">
        <title>High-quality genome of monoxenous trypanosomatid Leptomonas pyrrhocoris.</title>
        <authorList>
            <person name="Flegontov P."/>
            <person name="Butenko A."/>
            <person name="Firsov S."/>
            <person name="Vlcek C."/>
            <person name="Logacheva M.D."/>
            <person name="Field M."/>
            <person name="Filatov D."/>
            <person name="Flegontova O."/>
            <person name="Gerasimov E."/>
            <person name="Jackson A.P."/>
            <person name="Kelly S."/>
            <person name="Opperdoes F."/>
            <person name="O'Reilly A."/>
            <person name="Votypka J."/>
            <person name="Yurchenko V."/>
            <person name="Lukes J."/>
        </authorList>
    </citation>
    <scope>NUCLEOTIDE SEQUENCE [LARGE SCALE GENOMIC DNA]</scope>
    <source>
        <strain evidence="4">H10</strain>
    </source>
</reference>
<dbReference type="GO" id="GO:0005737">
    <property type="term" value="C:cytoplasm"/>
    <property type="evidence" value="ECO:0007669"/>
    <property type="project" value="TreeGrafter"/>
</dbReference>
<dbReference type="RefSeq" id="XP_015657253.1">
    <property type="nucleotide sequence ID" value="XM_015804119.1"/>
</dbReference>
<gene>
    <name evidence="4" type="ORF">ABB37_05906</name>
</gene>
<dbReference type="OrthoDB" id="258103at2759"/>
<organism evidence="4 5">
    <name type="scientific">Leptomonas pyrrhocoris</name>
    <name type="common">Firebug parasite</name>
    <dbReference type="NCBI Taxonomy" id="157538"/>
    <lineage>
        <taxon>Eukaryota</taxon>
        <taxon>Discoba</taxon>
        <taxon>Euglenozoa</taxon>
        <taxon>Kinetoplastea</taxon>
        <taxon>Metakinetoplastina</taxon>
        <taxon>Trypanosomatida</taxon>
        <taxon>Trypanosomatidae</taxon>
        <taxon>Leishmaniinae</taxon>
        <taxon>Leptomonas</taxon>
    </lineage>
</organism>
<dbReference type="EMBL" id="LGTL01000012">
    <property type="protein sequence ID" value="KPA78814.1"/>
    <property type="molecule type" value="Genomic_DNA"/>
</dbReference>
<evidence type="ECO:0000259" key="3">
    <source>
        <dbReference type="PROSITE" id="PS50011"/>
    </source>
</evidence>
<dbReference type="GO" id="GO:0005524">
    <property type="term" value="F:ATP binding"/>
    <property type="evidence" value="ECO:0007669"/>
    <property type="project" value="InterPro"/>
</dbReference>
<dbReference type="SUPFAM" id="SSF56112">
    <property type="entry name" value="Protein kinase-like (PK-like)"/>
    <property type="match status" value="1"/>
</dbReference>